<gene>
    <name evidence="11" type="ORF">F3F73_04035</name>
</gene>
<dbReference type="CDD" id="cd02801">
    <property type="entry name" value="DUS_like_FMN"/>
    <property type="match status" value="1"/>
</dbReference>
<feature type="binding site" evidence="9">
    <location>
        <position position="166"/>
    </location>
    <ligand>
        <name>FMN</name>
        <dbReference type="ChEBI" id="CHEBI:58210"/>
    </ligand>
</feature>
<evidence type="ECO:0000256" key="9">
    <source>
        <dbReference type="PIRSR" id="PIRSR006621-2"/>
    </source>
</evidence>
<reference evidence="11 12" key="1">
    <citation type="journal article" date="2019" name="Nat. Med.">
        <title>A library of human gut bacterial isolates paired with longitudinal multiomics data enables mechanistic microbiome research.</title>
        <authorList>
            <person name="Poyet M."/>
            <person name="Groussin M."/>
            <person name="Gibbons S.M."/>
            <person name="Avila-Pacheco J."/>
            <person name="Jiang X."/>
            <person name="Kearney S.M."/>
            <person name="Perrotta A.R."/>
            <person name="Berdy B."/>
            <person name="Zhao S."/>
            <person name="Lieberman T.D."/>
            <person name="Swanson P.K."/>
            <person name="Smith M."/>
            <person name="Roesemann S."/>
            <person name="Alexander J.E."/>
            <person name="Rich S.A."/>
            <person name="Livny J."/>
            <person name="Vlamakis H."/>
            <person name="Clish C."/>
            <person name="Bullock K."/>
            <person name="Deik A."/>
            <person name="Scott J."/>
            <person name="Pierce K.A."/>
            <person name="Xavier R.J."/>
            <person name="Alm E.J."/>
        </authorList>
    </citation>
    <scope>NUCLEOTIDE SEQUENCE [LARGE SCALE GENOMIC DNA]</scope>
    <source>
        <strain evidence="11 12">BIOML-A10</strain>
    </source>
</reference>
<evidence type="ECO:0000256" key="2">
    <source>
        <dbReference type="ARBA" id="ARBA00022630"/>
    </source>
</evidence>
<keyword evidence="3 7" id="KW-0288">FMN</keyword>
<evidence type="ECO:0000256" key="6">
    <source>
        <dbReference type="ARBA" id="ARBA00023002"/>
    </source>
</evidence>
<evidence type="ECO:0000256" key="4">
    <source>
        <dbReference type="ARBA" id="ARBA00022694"/>
    </source>
</evidence>
<dbReference type="Gene3D" id="3.20.20.70">
    <property type="entry name" value="Aldolase class I"/>
    <property type="match status" value="1"/>
</dbReference>
<evidence type="ECO:0000313" key="11">
    <source>
        <dbReference type="EMBL" id="KAA3768478.1"/>
    </source>
</evidence>
<dbReference type="EC" id="1.3.1.-" evidence="7"/>
<keyword evidence="5" id="KW-0521">NADP</keyword>
<evidence type="ECO:0000259" key="10">
    <source>
        <dbReference type="Pfam" id="PF01207"/>
    </source>
</evidence>
<protein>
    <recommendedName>
        <fullName evidence="7">tRNA-dihydrouridine synthase</fullName>
        <ecNumber evidence="7">1.3.1.-</ecNumber>
    </recommendedName>
</protein>
<feature type="domain" description="DUS-like FMN-binding" evidence="10">
    <location>
        <begin position="10"/>
        <end position="295"/>
    </location>
</feature>
<feature type="binding site" evidence="9">
    <location>
        <position position="68"/>
    </location>
    <ligand>
        <name>FMN</name>
        <dbReference type="ChEBI" id="CHEBI:58210"/>
    </ligand>
</feature>
<dbReference type="PANTHER" id="PTHR45846">
    <property type="entry name" value="TRNA-DIHYDROURIDINE(47) SYNTHASE [NAD(P)(+)]-LIKE"/>
    <property type="match status" value="1"/>
</dbReference>
<dbReference type="AlphaFoldDB" id="A0A7J4XM73"/>
<dbReference type="PANTHER" id="PTHR45846:SF1">
    <property type="entry name" value="TRNA-DIHYDROURIDINE(47) SYNTHASE [NAD(P)(+)]-LIKE"/>
    <property type="match status" value="1"/>
</dbReference>
<accession>A0A7J4XM73</accession>
<dbReference type="RefSeq" id="WP_130058068.1">
    <property type="nucleotide sequence ID" value="NZ_JADNPJ010000003.1"/>
</dbReference>
<organism evidence="11 12">
    <name type="scientific">Bacteroides salyersiae</name>
    <dbReference type="NCBI Taxonomy" id="291644"/>
    <lineage>
        <taxon>Bacteria</taxon>
        <taxon>Pseudomonadati</taxon>
        <taxon>Bacteroidota</taxon>
        <taxon>Bacteroidia</taxon>
        <taxon>Bacteroidales</taxon>
        <taxon>Bacteroidaceae</taxon>
        <taxon>Bacteroides</taxon>
    </lineage>
</organism>
<evidence type="ECO:0000313" key="12">
    <source>
        <dbReference type="Proteomes" id="UP000422221"/>
    </source>
</evidence>
<comment type="similarity">
    <text evidence="7">Belongs to the dus family.</text>
</comment>
<keyword evidence="9" id="KW-0547">Nucleotide-binding</keyword>
<evidence type="ECO:0000256" key="1">
    <source>
        <dbReference type="ARBA" id="ARBA00001917"/>
    </source>
</evidence>
<evidence type="ECO:0000256" key="5">
    <source>
        <dbReference type="ARBA" id="ARBA00022857"/>
    </source>
</evidence>
<keyword evidence="6 7" id="KW-0560">Oxidoreductase</keyword>
<proteinExistence type="inferred from homology"/>
<feature type="active site" description="Proton donor" evidence="8">
    <location>
        <position position="98"/>
    </location>
</feature>
<comment type="caution">
    <text evidence="11">The sequence shown here is derived from an EMBL/GenBank/DDBJ whole genome shotgun (WGS) entry which is preliminary data.</text>
</comment>
<evidence type="ECO:0000256" key="3">
    <source>
        <dbReference type="ARBA" id="ARBA00022643"/>
    </source>
</evidence>
<dbReference type="InterPro" id="IPR035587">
    <property type="entry name" value="DUS-like_FMN-bd"/>
</dbReference>
<dbReference type="PIRSF" id="PIRSF006621">
    <property type="entry name" value="Dus"/>
    <property type="match status" value="1"/>
</dbReference>
<dbReference type="SUPFAM" id="SSF51395">
    <property type="entry name" value="FMN-linked oxidoreductases"/>
    <property type="match status" value="1"/>
</dbReference>
<keyword evidence="4 7" id="KW-0819">tRNA processing</keyword>
<dbReference type="InterPro" id="IPR018517">
    <property type="entry name" value="tRNA_hU_synthase_CS"/>
</dbReference>
<dbReference type="Pfam" id="PF01207">
    <property type="entry name" value="Dus"/>
    <property type="match status" value="1"/>
</dbReference>
<evidence type="ECO:0000256" key="7">
    <source>
        <dbReference type="PIRNR" id="PIRNR006621"/>
    </source>
</evidence>
<dbReference type="GO" id="GO:0017150">
    <property type="term" value="F:tRNA dihydrouridine synthase activity"/>
    <property type="evidence" value="ECO:0007669"/>
    <property type="project" value="InterPro"/>
</dbReference>
<dbReference type="GO" id="GO:0050660">
    <property type="term" value="F:flavin adenine dinucleotide binding"/>
    <property type="evidence" value="ECO:0007669"/>
    <property type="project" value="InterPro"/>
</dbReference>
<dbReference type="InterPro" id="IPR001269">
    <property type="entry name" value="DUS_fam"/>
</dbReference>
<dbReference type="PROSITE" id="PS01136">
    <property type="entry name" value="UPF0034"/>
    <property type="match status" value="1"/>
</dbReference>
<sequence>MLVETLPIHFAPLQGYTEAIYRNAHATVFGRVETYYTPFVRLEKETFRSRDIRDIEPGNNTVSHLIPQLIGADTNKAEAILSLFIEKGYKEVDINMGCPFPMLAKRHNGSGILPFPEEVEKLLEIIHKYPEINFSVKMRLGWENTKECLNLLPIMNALPLKHITMHPRLGKQQYKGNADMEGFAAFAKACRHPLIYNGDIKNAEDIERIHSRFPSLAGIMIGRGLLANPALAIEYKEKKHLSAEDMKEKLFAAHKIVLAGYEKRLQGGEDQLLNKMKTFWEYLEPQIGHKAWKAIHKSTNLTKYNAAIGLI</sequence>
<dbReference type="Proteomes" id="UP000422221">
    <property type="component" value="Unassembled WGS sequence"/>
</dbReference>
<dbReference type="InterPro" id="IPR013785">
    <property type="entry name" value="Aldolase_TIM"/>
</dbReference>
<keyword evidence="2 7" id="KW-0285">Flavoprotein</keyword>
<evidence type="ECO:0000256" key="8">
    <source>
        <dbReference type="PIRSR" id="PIRSR006621-1"/>
    </source>
</evidence>
<feature type="binding site" evidence="9">
    <location>
        <begin position="222"/>
        <end position="223"/>
    </location>
    <ligand>
        <name>FMN</name>
        <dbReference type="ChEBI" id="CHEBI:58210"/>
    </ligand>
</feature>
<dbReference type="EMBL" id="VWMK01000003">
    <property type="protein sequence ID" value="KAA3768478.1"/>
    <property type="molecule type" value="Genomic_DNA"/>
</dbReference>
<comment type="function">
    <text evidence="7">Catalyzes the synthesis of 5,6-dihydrouridine (D), a modified base found in the D-loop of most tRNAs, via the reduction of the C5-C6 double bond in target uridines.</text>
</comment>
<dbReference type="GO" id="GO:0003723">
    <property type="term" value="F:RNA binding"/>
    <property type="evidence" value="ECO:0007669"/>
    <property type="project" value="TreeGrafter"/>
</dbReference>
<name>A0A7J4XM73_9BACE</name>
<comment type="cofactor">
    <cofactor evidence="1 7 9">
        <name>FMN</name>
        <dbReference type="ChEBI" id="CHEBI:58210"/>
    </cofactor>
</comment>
<feature type="binding site" evidence="9">
    <location>
        <position position="137"/>
    </location>
    <ligand>
        <name>FMN</name>
        <dbReference type="ChEBI" id="CHEBI:58210"/>
    </ligand>
</feature>